<dbReference type="GO" id="GO:0015888">
    <property type="term" value="P:thiamine transport"/>
    <property type="evidence" value="ECO:0007669"/>
    <property type="project" value="TreeGrafter"/>
</dbReference>
<evidence type="ECO:0000256" key="2">
    <source>
        <dbReference type="SAM" id="MobiDB-lite"/>
    </source>
</evidence>
<dbReference type="RefSeq" id="WP_121888414.1">
    <property type="nucleotide sequence ID" value="NZ_PENI01000003.1"/>
</dbReference>
<dbReference type="OrthoDB" id="366726at2"/>
<dbReference type="GO" id="GO:0030976">
    <property type="term" value="F:thiamine pyrophosphate binding"/>
    <property type="evidence" value="ECO:0007669"/>
    <property type="project" value="TreeGrafter"/>
</dbReference>
<dbReference type="PROSITE" id="PS51257">
    <property type="entry name" value="PROKAR_LIPOPROTEIN"/>
    <property type="match status" value="1"/>
</dbReference>
<dbReference type="PANTHER" id="PTHR30006:SF2">
    <property type="entry name" value="ABC TRANSPORTER SUBSTRATE-BINDING PROTEIN"/>
    <property type="match status" value="1"/>
</dbReference>
<evidence type="ECO:0000313" key="4">
    <source>
        <dbReference type="EMBL" id="RMB86837.1"/>
    </source>
</evidence>
<sequence length="385" mass="40646">MIVSLPRTAVLSGSLAVVAALALSACGAAPDDASTTADGKNAATATSAADFGGMDALVEAAKKEGTLNAIALPRDWANYGALIDGFQKKYGIKIEVESPDGSSQDEINAVTSRKGQKRAPDVVDLGSSFALSAAEQGLLAPYKVASFADIPESQKDAQARWYNDYGGYVSIGCDAKRVKECPTTFKDLLKPQYKGQVALNGNPTQSGSAFGGVYAAALANGGSFDDIKPGLDFFAELKKNGNYTPVESTPATVEKGETPISIDWDYLNAGYADEFRAKRVDWKVAVPDDGKYAQFYSQAVNKDAPHPAVARLWQEYLYSAEGQNLWLKGYARPVLMAALDKAGTLDKEAAAKLPAVTGTPSFPTEDQQSKAKTAIAQGWSKAVSG</sequence>
<protein>
    <submittedName>
        <fullName evidence="4">ABC transporter substrate-binding protein</fullName>
    </submittedName>
</protein>
<accession>A0A3M0ICQ4</accession>
<feature type="signal peptide" evidence="3">
    <location>
        <begin position="1"/>
        <end position="19"/>
    </location>
</feature>
<dbReference type="EMBL" id="PENI01000003">
    <property type="protein sequence ID" value="RMB86837.1"/>
    <property type="molecule type" value="Genomic_DNA"/>
</dbReference>
<feature type="chain" id="PRO_5038775470" evidence="3">
    <location>
        <begin position="20"/>
        <end position="385"/>
    </location>
</feature>
<dbReference type="Gene3D" id="3.40.190.10">
    <property type="entry name" value="Periplasmic binding protein-like II"/>
    <property type="match status" value="2"/>
</dbReference>
<evidence type="ECO:0000256" key="3">
    <source>
        <dbReference type="SAM" id="SignalP"/>
    </source>
</evidence>
<dbReference type="PANTHER" id="PTHR30006">
    <property type="entry name" value="THIAMINE-BINDING PERIPLASMIC PROTEIN-RELATED"/>
    <property type="match status" value="1"/>
</dbReference>
<comment type="caution">
    <text evidence="4">The sequence shown here is derived from an EMBL/GenBank/DDBJ whole genome shotgun (WGS) entry which is preliminary data.</text>
</comment>
<keyword evidence="5" id="KW-1185">Reference proteome</keyword>
<dbReference type="Pfam" id="PF13343">
    <property type="entry name" value="SBP_bac_6"/>
    <property type="match status" value="1"/>
</dbReference>
<dbReference type="GO" id="GO:0030288">
    <property type="term" value="C:outer membrane-bounded periplasmic space"/>
    <property type="evidence" value="ECO:0007669"/>
    <property type="project" value="TreeGrafter"/>
</dbReference>
<reference evidence="4 5" key="1">
    <citation type="submission" date="2017-11" db="EMBL/GenBank/DDBJ databases">
        <title>Draft genome of actinobacteria isolated from guarana (Paullinia cupana (Mart.) Ducke.</title>
        <authorList>
            <person name="Siqueira K.A."/>
            <person name="Liotti R.G."/>
            <person name="Mendes T.A.O."/>
            <person name="Soares M.A."/>
        </authorList>
    </citation>
    <scope>NUCLEOTIDE SEQUENCE [LARGE SCALE GENOMIC DNA]</scope>
    <source>
        <strain evidence="4 5">193</strain>
    </source>
</reference>
<dbReference type="SUPFAM" id="SSF53850">
    <property type="entry name" value="Periplasmic binding protein-like II"/>
    <property type="match status" value="1"/>
</dbReference>
<gene>
    <name evidence="4" type="ORF">CTZ28_07320</name>
</gene>
<dbReference type="AlphaFoldDB" id="A0A3M0ICQ4"/>
<organism evidence="4 5">
    <name type="scientific">Streptomyces shenzhenensis</name>
    <dbReference type="NCBI Taxonomy" id="943815"/>
    <lineage>
        <taxon>Bacteria</taxon>
        <taxon>Bacillati</taxon>
        <taxon>Actinomycetota</taxon>
        <taxon>Actinomycetes</taxon>
        <taxon>Kitasatosporales</taxon>
        <taxon>Streptomycetaceae</taxon>
        <taxon>Streptomyces</taxon>
    </lineage>
</organism>
<evidence type="ECO:0000256" key="1">
    <source>
        <dbReference type="ARBA" id="ARBA00022729"/>
    </source>
</evidence>
<feature type="region of interest" description="Disordered" evidence="2">
    <location>
        <begin position="356"/>
        <end position="385"/>
    </location>
</feature>
<dbReference type="Proteomes" id="UP000270471">
    <property type="component" value="Unassembled WGS sequence"/>
</dbReference>
<name>A0A3M0ICQ4_9ACTN</name>
<proteinExistence type="predicted"/>
<dbReference type="GO" id="GO:0030975">
    <property type="term" value="F:thiamine binding"/>
    <property type="evidence" value="ECO:0007669"/>
    <property type="project" value="TreeGrafter"/>
</dbReference>
<evidence type="ECO:0000313" key="5">
    <source>
        <dbReference type="Proteomes" id="UP000270471"/>
    </source>
</evidence>
<keyword evidence="1 3" id="KW-0732">Signal</keyword>